<dbReference type="InterPro" id="IPR026444">
    <property type="entry name" value="Secre_tail"/>
</dbReference>
<dbReference type="Pfam" id="PF18962">
    <property type="entry name" value="Por_Secre_tail"/>
    <property type="match status" value="1"/>
</dbReference>
<organism evidence="4 5">
    <name type="scientific">Flavobacterium agri</name>
    <dbReference type="NCBI Taxonomy" id="2743471"/>
    <lineage>
        <taxon>Bacteria</taxon>
        <taxon>Pseudomonadati</taxon>
        <taxon>Bacteroidota</taxon>
        <taxon>Flavobacteriia</taxon>
        <taxon>Flavobacteriales</taxon>
        <taxon>Flavobacteriaceae</taxon>
        <taxon>Flavobacterium</taxon>
    </lineage>
</organism>
<dbReference type="PROSITE" id="PS51257">
    <property type="entry name" value="PROKAR_LIPOPROTEIN"/>
    <property type="match status" value="1"/>
</dbReference>
<reference evidence="4 5" key="1">
    <citation type="submission" date="2020-07" db="EMBL/GenBank/DDBJ databases">
        <authorList>
            <person name="Sun Q."/>
        </authorList>
    </citation>
    <scope>NUCLEOTIDE SEQUENCE [LARGE SCALE GENOMIC DNA]</scope>
    <source>
        <strain evidence="4 5">MAH-1</strain>
    </source>
</reference>
<dbReference type="RefSeq" id="WP_176004893.1">
    <property type="nucleotide sequence ID" value="NZ_JABWMI010000005.1"/>
</dbReference>
<dbReference type="AlphaFoldDB" id="A0A7Y9C4N5"/>
<evidence type="ECO:0000313" key="4">
    <source>
        <dbReference type="EMBL" id="NYA70080.1"/>
    </source>
</evidence>
<evidence type="ECO:0000259" key="3">
    <source>
        <dbReference type="Pfam" id="PF18962"/>
    </source>
</evidence>
<dbReference type="Proteomes" id="UP000535020">
    <property type="component" value="Unassembled WGS sequence"/>
</dbReference>
<name>A0A7Y9C4N5_9FLAO</name>
<evidence type="ECO:0000256" key="2">
    <source>
        <dbReference type="SAM" id="SignalP"/>
    </source>
</evidence>
<keyword evidence="1 2" id="KW-0732">Signal</keyword>
<feature type="chain" id="PRO_5030594830" evidence="2">
    <location>
        <begin position="27"/>
        <end position="348"/>
    </location>
</feature>
<sequence>MKNLYNSLLLSVSVACLMFDSGQTFANSSMQVQLQQLPQTVNNAFYSVPLTGFNHDVIANGSGQANTTTSTTIDFSNEYFSADFVPTTPYNSASAAVYGGGLPANGQVLSAVTPGVTYQLADYSTSNALLIRPLTSGTGTLNFSTAYTATSIYILWVATEAQANSVGVTIHFSDGTTQAASNQIAYDWVGGSTGIALGGLSRVGSGSTQWAQLNEFSESGACKLFEKKIDILAANQTKTITGVSFSYSPGGSYQSLVVFAINVFGEPNLGLSANMKNNVSVYPNPSSDVVYVNSDIEIRSITVLNALGQEIKTAKRDDISLADLSRGVYFLKIAFENDVTEIKRIVKR</sequence>
<proteinExistence type="predicted"/>
<protein>
    <submittedName>
        <fullName evidence="4">T9SS type A sorting domain-containing protein</fullName>
    </submittedName>
</protein>
<dbReference type="NCBIfam" id="TIGR04183">
    <property type="entry name" value="Por_Secre_tail"/>
    <property type="match status" value="1"/>
</dbReference>
<accession>A0A7Y9C4N5</accession>
<keyword evidence="5" id="KW-1185">Reference proteome</keyword>
<feature type="signal peptide" evidence="2">
    <location>
        <begin position="1"/>
        <end position="26"/>
    </location>
</feature>
<comment type="caution">
    <text evidence="4">The sequence shown here is derived from an EMBL/GenBank/DDBJ whole genome shotgun (WGS) entry which is preliminary data.</text>
</comment>
<evidence type="ECO:0000313" key="5">
    <source>
        <dbReference type="Proteomes" id="UP000535020"/>
    </source>
</evidence>
<feature type="domain" description="Secretion system C-terminal sorting" evidence="3">
    <location>
        <begin position="281"/>
        <end position="345"/>
    </location>
</feature>
<evidence type="ECO:0000256" key="1">
    <source>
        <dbReference type="ARBA" id="ARBA00022729"/>
    </source>
</evidence>
<gene>
    <name evidence="4" type="ORF">HZF10_04050</name>
</gene>
<dbReference type="EMBL" id="JACBJI010000001">
    <property type="protein sequence ID" value="NYA70080.1"/>
    <property type="molecule type" value="Genomic_DNA"/>
</dbReference>